<dbReference type="EMBL" id="MU857136">
    <property type="protein sequence ID" value="KAK4149675.1"/>
    <property type="molecule type" value="Genomic_DNA"/>
</dbReference>
<keyword evidence="3" id="KW-1185">Reference proteome</keyword>
<accession>A0AAN6ZRZ8</accession>
<evidence type="ECO:0000256" key="1">
    <source>
        <dbReference type="SAM" id="MobiDB-lite"/>
    </source>
</evidence>
<reference evidence="2" key="1">
    <citation type="journal article" date="2023" name="Mol. Phylogenet. Evol.">
        <title>Genome-scale phylogeny and comparative genomics of the fungal order Sordariales.</title>
        <authorList>
            <person name="Hensen N."/>
            <person name="Bonometti L."/>
            <person name="Westerberg I."/>
            <person name="Brannstrom I.O."/>
            <person name="Guillou S."/>
            <person name="Cros-Aarteil S."/>
            <person name="Calhoun S."/>
            <person name="Haridas S."/>
            <person name="Kuo A."/>
            <person name="Mondo S."/>
            <person name="Pangilinan J."/>
            <person name="Riley R."/>
            <person name="LaButti K."/>
            <person name="Andreopoulos B."/>
            <person name="Lipzen A."/>
            <person name="Chen C."/>
            <person name="Yan M."/>
            <person name="Daum C."/>
            <person name="Ng V."/>
            <person name="Clum A."/>
            <person name="Steindorff A."/>
            <person name="Ohm R.A."/>
            <person name="Martin F."/>
            <person name="Silar P."/>
            <person name="Natvig D.O."/>
            <person name="Lalanne C."/>
            <person name="Gautier V."/>
            <person name="Ament-Velasquez S.L."/>
            <person name="Kruys A."/>
            <person name="Hutchinson M.I."/>
            <person name="Powell A.J."/>
            <person name="Barry K."/>
            <person name="Miller A.N."/>
            <person name="Grigoriev I.V."/>
            <person name="Debuchy R."/>
            <person name="Gladieux P."/>
            <person name="Hiltunen Thoren M."/>
            <person name="Johannesson H."/>
        </authorList>
    </citation>
    <scope>NUCLEOTIDE SEQUENCE</scope>
    <source>
        <strain evidence="2">CBS 538.74</strain>
    </source>
</reference>
<proteinExistence type="predicted"/>
<reference evidence="2" key="2">
    <citation type="submission" date="2023-05" db="EMBL/GenBank/DDBJ databases">
        <authorList>
            <consortium name="Lawrence Berkeley National Laboratory"/>
            <person name="Steindorff A."/>
            <person name="Hensen N."/>
            <person name="Bonometti L."/>
            <person name="Westerberg I."/>
            <person name="Brannstrom I.O."/>
            <person name="Guillou S."/>
            <person name="Cros-Aarteil S."/>
            <person name="Calhoun S."/>
            <person name="Haridas S."/>
            <person name="Kuo A."/>
            <person name="Mondo S."/>
            <person name="Pangilinan J."/>
            <person name="Riley R."/>
            <person name="Labutti K."/>
            <person name="Andreopoulos B."/>
            <person name="Lipzen A."/>
            <person name="Chen C."/>
            <person name="Yanf M."/>
            <person name="Daum C."/>
            <person name="Ng V."/>
            <person name="Clum A."/>
            <person name="Ohm R."/>
            <person name="Martin F."/>
            <person name="Silar P."/>
            <person name="Natvig D."/>
            <person name="Lalanne C."/>
            <person name="Gautier V."/>
            <person name="Ament-Velasquez S.L."/>
            <person name="Kruys A."/>
            <person name="Hutchinson M.I."/>
            <person name="Powell A.J."/>
            <person name="Barry K."/>
            <person name="Miller A.N."/>
            <person name="Grigoriev I.V."/>
            <person name="Debuchy R."/>
            <person name="Gladieux P."/>
            <person name="Thoren M.H."/>
            <person name="Johannesson H."/>
        </authorList>
    </citation>
    <scope>NUCLEOTIDE SEQUENCE</scope>
    <source>
        <strain evidence="2">CBS 538.74</strain>
    </source>
</reference>
<dbReference type="AlphaFoldDB" id="A0AAN6ZRZ8"/>
<comment type="caution">
    <text evidence="2">The sequence shown here is derived from an EMBL/GenBank/DDBJ whole genome shotgun (WGS) entry which is preliminary data.</text>
</comment>
<evidence type="ECO:0000313" key="2">
    <source>
        <dbReference type="EMBL" id="KAK4149675.1"/>
    </source>
</evidence>
<organism evidence="2 3">
    <name type="scientific">Chaetomidium leptoderma</name>
    <dbReference type="NCBI Taxonomy" id="669021"/>
    <lineage>
        <taxon>Eukaryota</taxon>
        <taxon>Fungi</taxon>
        <taxon>Dikarya</taxon>
        <taxon>Ascomycota</taxon>
        <taxon>Pezizomycotina</taxon>
        <taxon>Sordariomycetes</taxon>
        <taxon>Sordariomycetidae</taxon>
        <taxon>Sordariales</taxon>
        <taxon>Chaetomiaceae</taxon>
        <taxon>Chaetomidium</taxon>
    </lineage>
</organism>
<dbReference type="Proteomes" id="UP001302745">
    <property type="component" value="Unassembled WGS sequence"/>
</dbReference>
<feature type="region of interest" description="Disordered" evidence="1">
    <location>
        <begin position="109"/>
        <end position="162"/>
    </location>
</feature>
<evidence type="ECO:0000313" key="3">
    <source>
        <dbReference type="Proteomes" id="UP001302745"/>
    </source>
</evidence>
<sequence length="191" mass="20839">MDTHCPDNLLRLRKDVHTLLGAHRFAFVPKRGACVVHVLEVGETDEPLVGVRRQYMLARFAIAVLDKSMFARQPSKGLRRLVWNGVRGEEPEVKELSAKQCRAIFGAGARGKSSSWSPSKRGRAEGDGNGDDDGDENASGVRDDGGTVAPTRNMSRAREQTVAAGAWIAAMKARRMRLSVADHENASEEAT</sequence>
<name>A0AAN6ZRZ8_9PEZI</name>
<protein>
    <recommendedName>
        <fullName evidence="4">HNH nuclease domain-containing protein</fullName>
    </recommendedName>
</protein>
<gene>
    <name evidence="2" type="ORF">C8A00DRAFT_37736</name>
</gene>
<evidence type="ECO:0008006" key="4">
    <source>
        <dbReference type="Google" id="ProtNLM"/>
    </source>
</evidence>